<dbReference type="OrthoDB" id="9788959at2"/>
<dbReference type="Gene3D" id="3.40.50.12370">
    <property type="match status" value="1"/>
</dbReference>
<dbReference type="InterPro" id="IPR006016">
    <property type="entry name" value="UspA"/>
</dbReference>
<dbReference type="Proteomes" id="UP000184048">
    <property type="component" value="Unassembled WGS sequence"/>
</dbReference>
<dbReference type="AlphaFoldDB" id="A0A1M4UFV4"/>
<keyword evidence="4" id="KW-1185">Reference proteome</keyword>
<name>A0A1M4UFV4_9BACT</name>
<comment type="similarity">
    <text evidence="1">Belongs to the universal stress protein A family.</text>
</comment>
<evidence type="ECO:0000313" key="4">
    <source>
        <dbReference type="Proteomes" id="UP000184048"/>
    </source>
</evidence>
<dbReference type="STRING" id="1121884.SAMN02745131_00637"/>
<proteinExistence type="inferred from homology"/>
<dbReference type="PANTHER" id="PTHR46268:SF6">
    <property type="entry name" value="UNIVERSAL STRESS PROTEIN UP12"/>
    <property type="match status" value="1"/>
</dbReference>
<dbReference type="CDD" id="cd00293">
    <property type="entry name" value="USP-like"/>
    <property type="match status" value="1"/>
</dbReference>
<accession>A0A1M4UFV4</accession>
<dbReference type="EMBL" id="FQUU01000002">
    <property type="protein sequence ID" value="SHE55544.1"/>
    <property type="molecule type" value="Genomic_DNA"/>
</dbReference>
<dbReference type="Pfam" id="PF00582">
    <property type="entry name" value="Usp"/>
    <property type="match status" value="1"/>
</dbReference>
<protein>
    <submittedName>
        <fullName evidence="3">Nucleotide-binding universal stress protein, UspA family</fullName>
    </submittedName>
</protein>
<sequence length="281" mass="31997">MKTLLVPIDFSDTSDNALEFAIHWSRTYNYGRIILLKSLYDSMFESIIVSAEYGNVSQDYKQMEREETIAALDKICHKVAALLPGVKIMTAVSEYPLIKSVIEIIEEEDVDLIILGSDHYSYSSDSYISGHVITIAKISPVRVLIVPAGYVYKPVKHALVPCNFNAIQWLEKINSLPRSSPWEEVILDVLNVDPGMRYVQPDEKFKSTEEKLHQILKNFPHQIFYTNETDIIQGILNFEAKQPIEIIIALPGKYSFLYALTHKSISEAIYRNATKPVLILK</sequence>
<evidence type="ECO:0000256" key="1">
    <source>
        <dbReference type="ARBA" id="ARBA00008791"/>
    </source>
</evidence>
<dbReference type="RefSeq" id="WP_072833785.1">
    <property type="nucleotide sequence ID" value="NZ_FQUU01000002.1"/>
</dbReference>
<evidence type="ECO:0000259" key="2">
    <source>
        <dbReference type="Pfam" id="PF00582"/>
    </source>
</evidence>
<gene>
    <name evidence="3" type="ORF">SAMN02745131_00637</name>
</gene>
<dbReference type="InterPro" id="IPR006015">
    <property type="entry name" value="Universal_stress_UspA"/>
</dbReference>
<dbReference type="SUPFAM" id="SSF52402">
    <property type="entry name" value="Adenine nucleotide alpha hydrolases-like"/>
    <property type="match status" value="1"/>
</dbReference>
<feature type="domain" description="UspA" evidence="2">
    <location>
        <begin position="1"/>
        <end position="147"/>
    </location>
</feature>
<dbReference type="PRINTS" id="PR01438">
    <property type="entry name" value="UNVRSLSTRESS"/>
</dbReference>
<organism evidence="3 4">
    <name type="scientific">Flavisolibacter ginsengisoli DSM 18119</name>
    <dbReference type="NCBI Taxonomy" id="1121884"/>
    <lineage>
        <taxon>Bacteria</taxon>
        <taxon>Pseudomonadati</taxon>
        <taxon>Bacteroidota</taxon>
        <taxon>Chitinophagia</taxon>
        <taxon>Chitinophagales</taxon>
        <taxon>Chitinophagaceae</taxon>
        <taxon>Flavisolibacter</taxon>
    </lineage>
</organism>
<evidence type="ECO:0000313" key="3">
    <source>
        <dbReference type="EMBL" id="SHE55544.1"/>
    </source>
</evidence>
<dbReference type="PANTHER" id="PTHR46268">
    <property type="entry name" value="STRESS RESPONSE PROTEIN NHAX"/>
    <property type="match status" value="1"/>
</dbReference>
<reference evidence="3 4" key="1">
    <citation type="submission" date="2016-11" db="EMBL/GenBank/DDBJ databases">
        <authorList>
            <person name="Jaros S."/>
            <person name="Januszkiewicz K."/>
            <person name="Wedrychowicz H."/>
        </authorList>
    </citation>
    <scope>NUCLEOTIDE SEQUENCE [LARGE SCALE GENOMIC DNA]</scope>
    <source>
        <strain evidence="3 4">DSM 18119</strain>
    </source>
</reference>